<feature type="compositionally biased region" description="Basic residues" evidence="1">
    <location>
        <begin position="680"/>
        <end position="689"/>
    </location>
</feature>
<feature type="region of interest" description="Disordered" evidence="1">
    <location>
        <begin position="625"/>
        <end position="692"/>
    </location>
</feature>
<accession>A0A5C3PD11</accession>
<sequence length="759" mass="83669">MRLLNTRTGEFIWVENPHQVRYATLSHVWCKDPRRETSYHDMVQFQEEVRSSRERGEMLLEDAVLSKASYKVRGACALARADGIDWLWVDTCCIDKASSAELEGAINAMYTWYSASTVCYVFLQDVDAHEDPYAPGSGFRRSEWHARGWTLQELIAPQVVLFFSRSWRFIGAKHGMAGLVADITGVDVEVITGARPVNALSVAGRMSWASRRATTKREDEAYSLMGIFGVHISVVYGEGSMAFLRLQEEILKRVPDESIFVWDRTLDLHTAPRSLHSGFAEDTHPALFASSPAPFSASADIVSVSKHRLSEVLGLRIPPPTYTATSHGLRVTLPLLRLAEDVFAAVLACQRDDSLLGLVVKKTSMSDVYSIDVLDRSSKLVFHSDDLPCMVQLPIQLNDRLASPTSPELTICVKEINILHPSFVPSPRQLSPRRNIPYVVGLSERSERCLSSLGHRLFLSTSSGSPTAIALSAFDGTPLAAVELRRCECSSLLESEPNYPCWFAVRLTTVNSRTAVVEHLDASCAARGLPECRNAEVRHGWHHLEAFVRSYHEPVSSSCSLSPSTLDRFSAPVNTPHKLSTVLHPARGSGQRTQELILALTCDYPGDDRYPARFTLSIDVSLRGEGSCADTDESTSTLTCEEAWTPPSPSRLGDADLPQFFKKGAKSNESNDDPGDHTRQTRPQRKKVGARLGGLLRMLSRAPVRLWAAVKRGAICQNESSMTRTPSVDGAEGKSGCAGGAAHTTLSDESSRSELRWVL</sequence>
<protein>
    <submittedName>
        <fullName evidence="4">HET-domain-containing protein</fullName>
    </submittedName>
</protein>
<dbReference type="PANTHER" id="PTHR10622">
    <property type="entry name" value="HET DOMAIN-CONTAINING PROTEIN"/>
    <property type="match status" value="1"/>
</dbReference>
<proteinExistence type="predicted"/>
<evidence type="ECO:0000313" key="4">
    <source>
        <dbReference type="EMBL" id="TFK83743.1"/>
    </source>
</evidence>
<dbReference type="InterPro" id="IPR058525">
    <property type="entry name" value="DUF8212"/>
</dbReference>
<evidence type="ECO:0000313" key="5">
    <source>
        <dbReference type="Proteomes" id="UP000308197"/>
    </source>
</evidence>
<feature type="domain" description="Heterokaryon incompatibility" evidence="2">
    <location>
        <begin position="22"/>
        <end position="130"/>
    </location>
</feature>
<organism evidence="4 5">
    <name type="scientific">Polyporus arcularius HHB13444</name>
    <dbReference type="NCBI Taxonomy" id="1314778"/>
    <lineage>
        <taxon>Eukaryota</taxon>
        <taxon>Fungi</taxon>
        <taxon>Dikarya</taxon>
        <taxon>Basidiomycota</taxon>
        <taxon>Agaricomycotina</taxon>
        <taxon>Agaricomycetes</taxon>
        <taxon>Polyporales</taxon>
        <taxon>Polyporaceae</taxon>
        <taxon>Polyporus</taxon>
    </lineage>
</organism>
<name>A0A5C3PD11_9APHY</name>
<feature type="region of interest" description="Disordered" evidence="1">
    <location>
        <begin position="721"/>
        <end position="752"/>
    </location>
</feature>
<dbReference type="InterPro" id="IPR010730">
    <property type="entry name" value="HET"/>
</dbReference>
<reference evidence="4 5" key="1">
    <citation type="journal article" date="2019" name="Nat. Ecol. Evol.">
        <title>Megaphylogeny resolves global patterns of mushroom evolution.</title>
        <authorList>
            <person name="Varga T."/>
            <person name="Krizsan K."/>
            <person name="Foldi C."/>
            <person name="Dima B."/>
            <person name="Sanchez-Garcia M."/>
            <person name="Sanchez-Ramirez S."/>
            <person name="Szollosi G.J."/>
            <person name="Szarkandi J.G."/>
            <person name="Papp V."/>
            <person name="Albert L."/>
            <person name="Andreopoulos W."/>
            <person name="Angelini C."/>
            <person name="Antonin V."/>
            <person name="Barry K.W."/>
            <person name="Bougher N.L."/>
            <person name="Buchanan P."/>
            <person name="Buyck B."/>
            <person name="Bense V."/>
            <person name="Catcheside P."/>
            <person name="Chovatia M."/>
            <person name="Cooper J."/>
            <person name="Damon W."/>
            <person name="Desjardin D."/>
            <person name="Finy P."/>
            <person name="Geml J."/>
            <person name="Haridas S."/>
            <person name="Hughes K."/>
            <person name="Justo A."/>
            <person name="Karasinski D."/>
            <person name="Kautmanova I."/>
            <person name="Kiss B."/>
            <person name="Kocsube S."/>
            <person name="Kotiranta H."/>
            <person name="LaButti K.M."/>
            <person name="Lechner B.E."/>
            <person name="Liimatainen K."/>
            <person name="Lipzen A."/>
            <person name="Lukacs Z."/>
            <person name="Mihaltcheva S."/>
            <person name="Morgado L.N."/>
            <person name="Niskanen T."/>
            <person name="Noordeloos M.E."/>
            <person name="Ohm R.A."/>
            <person name="Ortiz-Santana B."/>
            <person name="Ovrebo C."/>
            <person name="Racz N."/>
            <person name="Riley R."/>
            <person name="Savchenko A."/>
            <person name="Shiryaev A."/>
            <person name="Soop K."/>
            <person name="Spirin V."/>
            <person name="Szebenyi C."/>
            <person name="Tomsovsky M."/>
            <person name="Tulloss R.E."/>
            <person name="Uehling J."/>
            <person name="Grigoriev I.V."/>
            <person name="Vagvolgyi C."/>
            <person name="Papp T."/>
            <person name="Martin F.M."/>
            <person name="Miettinen O."/>
            <person name="Hibbett D.S."/>
            <person name="Nagy L.G."/>
        </authorList>
    </citation>
    <scope>NUCLEOTIDE SEQUENCE [LARGE SCALE GENOMIC DNA]</scope>
    <source>
        <strain evidence="4 5">HHB13444</strain>
    </source>
</reference>
<dbReference type="STRING" id="1314778.A0A5C3PD11"/>
<dbReference type="EMBL" id="ML211369">
    <property type="protein sequence ID" value="TFK83743.1"/>
    <property type="molecule type" value="Genomic_DNA"/>
</dbReference>
<dbReference type="Proteomes" id="UP000308197">
    <property type="component" value="Unassembled WGS sequence"/>
</dbReference>
<dbReference type="AlphaFoldDB" id="A0A5C3PD11"/>
<dbReference type="Pfam" id="PF26640">
    <property type="entry name" value="DUF8212"/>
    <property type="match status" value="1"/>
</dbReference>
<evidence type="ECO:0000259" key="2">
    <source>
        <dbReference type="Pfam" id="PF06985"/>
    </source>
</evidence>
<evidence type="ECO:0000256" key="1">
    <source>
        <dbReference type="SAM" id="MobiDB-lite"/>
    </source>
</evidence>
<dbReference type="Pfam" id="PF06985">
    <property type="entry name" value="HET"/>
    <property type="match status" value="1"/>
</dbReference>
<keyword evidence="5" id="KW-1185">Reference proteome</keyword>
<dbReference type="InParanoid" id="A0A5C3PD11"/>
<gene>
    <name evidence="4" type="ORF">K466DRAFT_250702</name>
</gene>
<evidence type="ECO:0000259" key="3">
    <source>
        <dbReference type="Pfam" id="PF26640"/>
    </source>
</evidence>
<feature type="domain" description="DUF8212" evidence="3">
    <location>
        <begin position="242"/>
        <end position="341"/>
    </location>
</feature>
<dbReference type="PANTHER" id="PTHR10622:SF10">
    <property type="entry name" value="HET DOMAIN-CONTAINING PROTEIN"/>
    <property type="match status" value="1"/>
</dbReference>